<organism evidence="1 2">
    <name type="scientific">Rozella allomycis (strain CSF55)</name>
    <dbReference type="NCBI Taxonomy" id="988480"/>
    <lineage>
        <taxon>Eukaryota</taxon>
        <taxon>Fungi</taxon>
        <taxon>Fungi incertae sedis</taxon>
        <taxon>Cryptomycota</taxon>
        <taxon>Cryptomycota incertae sedis</taxon>
        <taxon>Rozella</taxon>
    </lineage>
</organism>
<proteinExistence type="predicted"/>
<protein>
    <recommendedName>
        <fullName evidence="3">Protein kinase domain-containing protein</fullName>
    </recommendedName>
</protein>
<reference evidence="1 2" key="1">
    <citation type="journal article" date="2013" name="Curr. Biol.">
        <title>Shared signatures of parasitism and phylogenomics unite Cryptomycota and microsporidia.</title>
        <authorList>
            <person name="James T.Y."/>
            <person name="Pelin A."/>
            <person name="Bonen L."/>
            <person name="Ahrendt S."/>
            <person name="Sain D."/>
            <person name="Corradi N."/>
            <person name="Stajich J.E."/>
        </authorList>
    </citation>
    <scope>NUCLEOTIDE SEQUENCE [LARGE SCALE GENOMIC DNA]</scope>
    <source>
        <strain evidence="1 2">CSF55</strain>
    </source>
</reference>
<evidence type="ECO:0000313" key="2">
    <source>
        <dbReference type="Proteomes" id="UP000030755"/>
    </source>
</evidence>
<accession>A0A075AW83</accession>
<dbReference type="SUPFAM" id="SSF56112">
    <property type="entry name" value="Protein kinase-like (PK-like)"/>
    <property type="match status" value="1"/>
</dbReference>
<dbReference type="EMBL" id="KE560959">
    <property type="protein sequence ID" value="EPZ34417.1"/>
    <property type="molecule type" value="Genomic_DNA"/>
</dbReference>
<evidence type="ECO:0008006" key="3">
    <source>
        <dbReference type="Google" id="ProtNLM"/>
    </source>
</evidence>
<dbReference type="Proteomes" id="UP000030755">
    <property type="component" value="Unassembled WGS sequence"/>
</dbReference>
<dbReference type="Gene3D" id="3.30.200.20">
    <property type="entry name" value="Phosphorylase Kinase, domain 1"/>
    <property type="match status" value="1"/>
</dbReference>
<gene>
    <name evidence="1" type="ORF">O9G_000604</name>
</gene>
<keyword evidence="2" id="KW-1185">Reference proteome</keyword>
<evidence type="ECO:0000313" key="1">
    <source>
        <dbReference type="EMBL" id="EPZ34417.1"/>
    </source>
</evidence>
<dbReference type="HOGENOM" id="CLU_1723388_0_0_1"/>
<dbReference type="STRING" id="988480.A0A075AW83"/>
<dbReference type="OrthoDB" id="248923at2759"/>
<dbReference type="AlphaFoldDB" id="A0A075AW83"/>
<name>A0A075AW83_ROZAC</name>
<dbReference type="InterPro" id="IPR011009">
    <property type="entry name" value="Kinase-like_dom_sf"/>
</dbReference>
<sequence>MSKSSIELRSSTSSLASFMTNRRSSRKIDSLYSESRNYSCLIQDYELLHPIGVDEMAYIYACKFLPTKQNVAIRYTDLSALPDYEVIEEANMFRHSNLLPFYTSFVENERLWTIVYPMEGDNCDDNSSVFTKQDSVGSSRAQTPSIEISEAI</sequence>